<reference evidence="3" key="1">
    <citation type="submission" date="2020-12" db="EMBL/GenBank/DDBJ databases">
        <title>Genomic characterization of non-nitrogen-fixing Frankia strains.</title>
        <authorList>
            <person name="Carlos-Shanley C."/>
            <person name="Guerra T."/>
            <person name="Hahn D."/>
        </authorList>
    </citation>
    <scope>NUCLEOTIDE SEQUENCE</scope>
    <source>
        <strain evidence="3">CN6</strain>
    </source>
</reference>
<dbReference type="EMBL" id="JAEACQ010000192">
    <property type="protein sequence ID" value="MBL7628571.1"/>
    <property type="molecule type" value="Genomic_DNA"/>
</dbReference>
<comment type="caution">
    <text evidence="3">The sequence shown here is derived from an EMBL/GenBank/DDBJ whole genome shotgun (WGS) entry which is preliminary data.</text>
</comment>
<proteinExistence type="predicted"/>
<evidence type="ECO:0000259" key="2">
    <source>
        <dbReference type="PROSITE" id="PS50975"/>
    </source>
</evidence>
<organism evidence="3 4">
    <name type="scientific">Frankia nepalensis</name>
    <dbReference type="NCBI Taxonomy" id="1836974"/>
    <lineage>
        <taxon>Bacteria</taxon>
        <taxon>Bacillati</taxon>
        <taxon>Actinomycetota</taxon>
        <taxon>Actinomycetes</taxon>
        <taxon>Frankiales</taxon>
        <taxon>Frankiaceae</taxon>
        <taxon>Frankia</taxon>
    </lineage>
</organism>
<keyword evidence="4" id="KW-1185">Reference proteome</keyword>
<keyword evidence="1" id="KW-0067">ATP-binding</keyword>
<accession>A0A937RMF2</accession>
<dbReference type="Proteomes" id="UP000604475">
    <property type="component" value="Unassembled WGS sequence"/>
</dbReference>
<dbReference type="GO" id="GO:0046872">
    <property type="term" value="F:metal ion binding"/>
    <property type="evidence" value="ECO:0007669"/>
    <property type="project" value="InterPro"/>
</dbReference>
<protein>
    <recommendedName>
        <fullName evidence="2">ATP-grasp domain-containing protein</fullName>
    </recommendedName>
</protein>
<dbReference type="GO" id="GO:0005524">
    <property type="term" value="F:ATP binding"/>
    <property type="evidence" value="ECO:0007669"/>
    <property type="project" value="UniProtKB-UniRule"/>
</dbReference>
<dbReference type="SUPFAM" id="SSF56059">
    <property type="entry name" value="Glutathione synthetase ATP-binding domain-like"/>
    <property type="match status" value="1"/>
</dbReference>
<feature type="domain" description="ATP-grasp" evidence="2">
    <location>
        <begin position="132"/>
        <end position="321"/>
    </location>
</feature>
<dbReference type="AlphaFoldDB" id="A0A937RMF2"/>
<evidence type="ECO:0000313" key="4">
    <source>
        <dbReference type="Proteomes" id="UP000604475"/>
    </source>
</evidence>
<keyword evidence="1" id="KW-0547">Nucleotide-binding</keyword>
<dbReference type="RefSeq" id="WP_203004092.1">
    <property type="nucleotide sequence ID" value="NZ_JADWYU010000188.1"/>
</dbReference>
<gene>
    <name evidence="3" type="ORF">I7412_15710</name>
</gene>
<dbReference type="PROSITE" id="PS50975">
    <property type="entry name" value="ATP_GRASP"/>
    <property type="match status" value="1"/>
</dbReference>
<evidence type="ECO:0000256" key="1">
    <source>
        <dbReference type="PROSITE-ProRule" id="PRU00409"/>
    </source>
</evidence>
<dbReference type="InterPro" id="IPR011761">
    <property type="entry name" value="ATP-grasp"/>
</dbReference>
<sequence>MDGQDLASTPVVALGVGTDGTFRHFVTAAARLGADVVAVDLAEVVDEGDWRLAIPDDGASRLVTARGAVALDPAAGCFARLVDLSAVEPDPRRAARWRGLTSALAAWLDHVPGPVANRPGAWADNGTKPLHEARLARAGFAVPASLTSADPQALRAFAAAGPTVVKALSGVRATARVVSPAEFTAAAGFTPACGPVHLQRQVDGVDLRVHVCGDVVYAQRITARPDAVAARAADARPLVDYRELDAVGLDFAAVDLPDDLTRRLVATTAESGLLFAGWDLKAEEGAGGTYWVLEANPMPGYDWYDRRAGGAISAALLGALTTARVREAVRA</sequence>
<evidence type="ECO:0000313" key="3">
    <source>
        <dbReference type="EMBL" id="MBL7628571.1"/>
    </source>
</evidence>
<name>A0A937RMF2_9ACTN</name>
<dbReference type="Gene3D" id="3.30.470.20">
    <property type="entry name" value="ATP-grasp fold, B domain"/>
    <property type="match status" value="1"/>
</dbReference>